<dbReference type="OrthoDB" id="294251at2759"/>
<gene>
    <name evidence="4" type="ORF">AMORRO_LOCUS4182</name>
</gene>
<dbReference type="AlphaFoldDB" id="A0A9N9A5P2"/>
<accession>A0A9N9A5P2</accession>
<evidence type="ECO:0000313" key="5">
    <source>
        <dbReference type="Proteomes" id="UP000789342"/>
    </source>
</evidence>
<protein>
    <submittedName>
        <fullName evidence="4">18919_t:CDS:1</fullName>
    </submittedName>
</protein>
<keyword evidence="5" id="KW-1185">Reference proteome</keyword>
<dbReference type="InterPro" id="IPR050302">
    <property type="entry name" value="Rab_GAP_TBC_domain"/>
</dbReference>
<dbReference type="InterPro" id="IPR000195">
    <property type="entry name" value="Rab-GAP-TBC_dom"/>
</dbReference>
<sequence length="627" mass="71909">MSFKLRKPIVITVNTVNEQTTVSEAINDVHLPTTTTTIDALPLNRTPSNQRSFIPSTFNVSSPSSISTSVSPASSGGTHSYRFFGSKKSKSQLRKSISMVNVRWNDYEVFAHNSGYNNNLKNNLELMSTNKANTPNEVTSSLSFGIASNGGSLATNNTVGDKSGLIYKGSMRKWRSFSSLYDKNSETSGIKIEPTLRDIREENIEDFKKKNIRNLREKKHLEIVKGSKSDRSLSSGAGRRAENDKEDISEDPSVKSNVRAIYEYYHITSPKGDVISDQFCGVADRYGFIIIEEEEKCELLGLTPHEIRFEKKEAQRSEKWVKWVSASKFVKKSGNFGITSYVFPWDTKFQNRIYKGIPDSWRQPVWHFLLTNGGAESEFDDNLIRTYNTLLTLPSQHERQIDLDIPRTLNSHIMFRTRYGPGQRALFNVLRTFSNYDKQVGYCQGMTNIVAILLMYYAEESAFVMLTKLFTRCNLHNLYIPGFPALLESFYVQEKLMTLYAPKISENFVSIVFLRFLVLLYLTAYATRWYITLFAGDVVPHHTMLRIWDLLMLNGFDVLYFVAVALLKYHKTTLLSSTFERIMILLSTTLTIEDDDRLVRKVSKLYERRGRKRLVDTLKAEYRSQIK</sequence>
<dbReference type="Gene3D" id="1.10.8.270">
    <property type="entry name" value="putative rabgap domain of human tbc1 domain family member 14 like domains"/>
    <property type="match status" value="1"/>
</dbReference>
<dbReference type="SMART" id="SM00164">
    <property type="entry name" value="TBC"/>
    <property type="match status" value="1"/>
</dbReference>
<dbReference type="SUPFAM" id="SSF47923">
    <property type="entry name" value="Ypt/Rab-GAP domain of gyp1p"/>
    <property type="match status" value="2"/>
</dbReference>
<dbReference type="Gene3D" id="1.10.472.80">
    <property type="entry name" value="Ypt/Rab-GAP domain of gyp1p, domain 3"/>
    <property type="match status" value="1"/>
</dbReference>
<dbReference type="PANTHER" id="PTHR47219">
    <property type="entry name" value="RAB GTPASE-ACTIVATING PROTEIN 1-LIKE"/>
    <property type="match status" value="1"/>
</dbReference>
<keyword evidence="2" id="KW-1133">Transmembrane helix</keyword>
<evidence type="ECO:0000259" key="3">
    <source>
        <dbReference type="PROSITE" id="PS50086"/>
    </source>
</evidence>
<comment type="caution">
    <text evidence="4">The sequence shown here is derived from an EMBL/GenBank/DDBJ whole genome shotgun (WGS) entry which is preliminary data.</text>
</comment>
<evidence type="ECO:0000313" key="4">
    <source>
        <dbReference type="EMBL" id="CAG8520594.1"/>
    </source>
</evidence>
<reference evidence="4" key="1">
    <citation type="submission" date="2021-06" db="EMBL/GenBank/DDBJ databases">
        <authorList>
            <person name="Kallberg Y."/>
            <person name="Tangrot J."/>
            <person name="Rosling A."/>
        </authorList>
    </citation>
    <scope>NUCLEOTIDE SEQUENCE</scope>
    <source>
        <strain evidence="4">CL551</strain>
    </source>
</reference>
<feature type="transmembrane region" description="Helical" evidence="2">
    <location>
        <begin position="508"/>
        <end position="527"/>
    </location>
</feature>
<evidence type="ECO:0000256" key="1">
    <source>
        <dbReference type="SAM" id="MobiDB-lite"/>
    </source>
</evidence>
<dbReference type="FunFam" id="1.10.8.270:FF:000023">
    <property type="entry name" value="TBC domain-containing protein C1778.09"/>
    <property type="match status" value="1"/>
</dbReference>
<dbReference type="Proteomes" id="UP000789342">
    <property type="component" value="Unassembled WGS sequence"/>
</dbReference>
<dbReference type="PANTHER" id="PTHR47219:SF9">
    <property type="entry name" value="GTPASE ACTIVATING PROTEIN AND CENTROSOME-ASSOCIATED, ISOFORM B"/>
    <property type="match status" value="1"/>
</dbReference>
<dbReference type="Pfam" id="PF00566">
    <property type="entry name" value="RabGAP-TBC"/>
    <property type="match status" value="1"/>
</dbReference>
<keyword evidence="2" id="KW-0812">Transmembrane</keyword>
<dbReference type="PROSITE" id="PS50086">
    <property type="entry name" value="TBC_RABGAP"/>
    <property type="match status" value="1"/>
</dbReference>
<name>A0A9N9A5P2_9GLOM</name>
<feature type="transmembrane region" description="Helical" evidence="2">
    <location>
        <begin position="547"/>
        <end position="567"/>
    </location>
</feature>
<dbReference type="EMBL" id="CAJVPV010002199">
    <property type="protein sequence ID" value="CAG8520594.1"/>
    <property type="molecule type" value="Genomic_DNA"/>
</dbReference>
<dbReference type="GO" id="GO:0005096">
    <property type="term" value="F:GTPase activator activity"/>
    <property type="evidence" value="ECO:0007669"/>
    <property type="project" value="TreeGrafter"/>
</dbReference>
<feature type="region of interest" description="Disordered" evidence="1">
    <location>
        <begin position="226"/>
        <end position="252"/>
    </location>
</feature>
<evidence type="ECO:0000256" key="2">
    <source>
        <dbReference type="SAM" id="Phobius"/>
    </source>
</evidence>
<organism evidence="4 5">
    <name type="scientific">Acaulospora morrowiae</name>
    <dbReference type="NCBI Taxonomy" id="94023"/>
    <lineage>
        <taxon>Eukaryota</taxon>
        <taxon>Fungi</taxon>
        <taxon>Fungi incertae sedis</taxon>
        <taxon>Mucoromycota</taxon>
        <taxon>Glomeromycotina</taxon>
        <taxon>Glomeromycetes</taxon>
        <taxon>Diversisporales</taxon>
        <taxon>Acaulosporaceae</taxon>
        <taxon>Acaulospora</taxon>
    </lineage>
</organism>
<feature type="transmembrane region" description="Helical" evidence="2">
    <location>
        <begin position="440"/>
        <end position="458"/>
    </location>
</feature>
<dbReference type="InterPro" id="IPR035969">
    <property type="entry name" value="Rab-GAP_TBC_sf"/>
</dbReference>
<keyword evidence="2" id="KW-0472">Membrane</keyword>
<feature type="domain" description="Rab-GAP TBC" evidence="3">
    <location>
        <begin position="356"/>
        <end position="555"/>
    </location>
</feature>
<dbReference type="GO" id="GO:0031267">
    <property type="term" value="F:small GTPase binding"/>
    <property type="evidence" value="ECO:0007669"/>
    <property type="project" value="TreeGrafter"/>
</dbReference>
<proteinExistence type="predicted"/>